<proteinExistence type="inferred from homology"/>
<dbReference type="Gene3D" id="3.20.20.80">
    <property type="entry name" value="Glycosidases"/>
    <property type="match status" value="1"/>
</dbReference>
<dbReference type="GO" id="GO:0004565">
    <property type="term" value="F:beta-galactosidase activity"/>
    <property type="evidence" value="ECO:0007669"/>
    <property type="project" value="UniProtKB-EC"/>
</dbReference>
<dbReference type="RefSeq" id="WP_221235012.1">
    <property type="nucleotide sequence ID" value="NZ_JACIJH010000002.1"/>
</dbReference>
<dbReference type="EC" id="3.2.1.23" evidence="8"/>
<dbReference type="PANTHER" id="PTHR42732">
    <property type="entry name" value="BETA-GALACTOSIDASE"/>
    <property type="match status" value="1"/>
</dbReference>
<feature type="domain" description="Glycoside hydrolase family 2 catalytic" evidence="5">
    <location>
        <begin position="295"/>
        <end position="519"/>
    </location>
</feature>
<keyword evidence="9" id="KW-1185">Reference proteome</keyword>
<dbReference type="SUPFAM" id="SSF49303">
    <property type="entry name" value="beta-Galactosidase/glucuronidase domain"/>
    <property type="match status" value="1"/>
</dbReference>
<dbReference type="InterPro" id="IPR054593">
    <property type="entry name" value="Beta-mannosidase-like_N2"/>
</dbReference>
<keyword evidence="3 8" id="KW-0326">Glycosidase</keyword>
<comment type="caution">
    <text evidence="8">The sequence shown here is derived from an EMBL/GenBank/DDBJ whole genome shotgun (WGS) entry which is preliminary data.</text>
</comment>
<evidence type="ECO:0000256" key="2">
    <source>
        <dbReference type="ARBA" id="ARBA00022801"/>
    </source>
</evidence>
<gene>
    <name evidence="8" type="ORF">FHR21_001077</name>
</gene>
<dbReference type="Gene3D" id="2.60.120.430">
    <property type="entry name" value="Galactose-binding lectin"/>
    <property type="match status" value="1"/>
</dbReference>
<dbReference type="InterPro" id="IPR006102">
    <property type="entry name" value="Ig-like_GH2"/>
</dbReference>
<dbReference type="Pfam" id="PF02836">
    <property type="entry name" value="Glyco_hydro_2_C"/>
    <property type="match status" value="1"/>
</dbReference>
<dbReference type="InterPro" id="IPR036156">
    <property type="entry name" value="Beta-gal/glucu_dom_sf"/>
</dbReference>
<feature type="domain" description="Beta-mannosidase-like galactose-binding" evidence="7">
    <location>
        <begin position="67"/>
        <end position="133"/>
    </location>
</feature>
<dbReference type="Pfam" id="PF00703">
    <property type="entry name" value="Glyco_hydro_2"/>
    <property type="match status" value="1"/>
</dbReference>
<dbReference type="Pfam" id="PF22666">
    <property type="entry name" value="Glyco_hydro_2_N2"/>
    <property type="match status" value="1"/>
</dbReference>
<sequence>MPAEAREVQALADGWSFDFGIADELPARPGFDDSDWAKVAVPHTWNRLGNPGTARDATINADRGMGWYRRTLCAPAAGKRSFLEFDAASIVADVWLNGVRLGRHEGAFSRFRLDASAAMRPGCDNVLAVRTDNSKPDPGSATWHVVPLSGDFMMFGGLYRPVTQIAVDPVHIDLMDHGGPGVYGHVAALDAAGAEVAVRTRLANDGAKAAEARLRVTILDADGKVVARSDRKVPIAADAVASDETRLRVADPHRWNGLADPYLYRILAEVRDAKGRLIDRVEQPLGIRTIAIDADKGFFLNGKPLKLHGVSRHQDRYARGWALTKADHEQDMALIRDLGANTVRLSHYNQATPFYDLADSTGMILWAELGLVNQTAPKGVKDTPPEMRANAEMQMIELIRQNYNHPSVAMWSIGNEVTNWSWKGLTPSNPRPLMEALNALAKREDPTRPTTMATCCEPLPGEDDDRPILTGIADTVGFNRYIGWYGKGYVDEVEDLAAHLTELHRKFPGLPVSLGEYGGGGALSQHTDNVHGGKVMNVSRPQPEEIESYIHERSWAQIKGLEWLYGAWVWQMFDAASEVREEGDTTDVNTKGLVSFDRKVKKDAYYFYQAAWRTDVPVLHLTGKRYTDRAYRSVDVRAYSNQPRARLSVNGRDIGWTNCIDAVCVWKSVRLDAGANNLVAEAGLVRDSAEWRYDGGANDVHIRSGTLTGAVVGGVRYGSDNYFDGGKGAPLNRFRREIYAAPGSEEQDPHLQVTGTDQPALYENYRSGIAAYRVPVANGRYRVTLHLFEPAEDAAGKRVFDVAVSGGAARRGVDPFALGKGKLKAATIVLPARVSDGILTIDFTKRVGEPIVSAVDIVAE</sequence>
<dbReference type="InterPro" id="IPR051913">
    <property type="entry name" value="GH2_Domain-Containing"/>
</dbReference>
<dbReference type="InterPro" id="IPR017853">
    <property type="entry name" value="GH"/>
</dbReference>
<evidence type="ECO:0000259" key="6">
    <source>
        <dbReference type="Pfam" id="PF11721"/>
    </source>
</evidence>
<dbReference type="PRINTS" id="PR00132">
    <property type="entry name" value="GLHYDRLASE2"/>
</dbReference>
<dbReference type="EMBL" id="JACIJH010000002">
    <property type="protein sequence ID" value="MBB5705744.1"/>
    <property type="molecule type" value="Genomic_DNA"/>
</dbReference>
<feature type="domain" description="Malectin" evidence="6">
    <location>
        <begin position="711"/>
        <end position="845"/>
    </location>
</feature>
<dbReference type="Pfam" id="PF11721">
    <property type="entry name" value="Malectin"/>
    <property type="match status" value="1"/>
</dbReference>
<feature type="domain" description="Glycoside hydrolase family 2 immunoglobulin-like beta-sandwich" evidence="4">
    <location>
        <begin position="190"/>
        <end position="288"/>
    </location>
</feature>
<comment type="similarity">
    <text evidence="1">Belongs to the glycosyl hydrolase 2 family.</text>
</comment>
<evidence type="ECO:0000256" key="3">
    <source>
        <dbReference type="ARBA" id="ARBA00023295"/>
    </source>
</evidence>
<keyword evidence="2 8" id="KW-0378">Hydrolase</keyword>
<dbReference type="SUPFAM" id="SSF49785">
    <property type="entry name" value="Galactose-binding domain-like"/>
    <property type="match status" value="1"/>
</dbReference>
<dbReference type="SUPFAM" id="SSF51445">
    <property type="entry name" value="(Trans)glycosidases"/>
    <property type="match status" value="1"/>
</dbReference>
<dbReference type="Gene3D" id="2.60.120.260">
    <property type="entry name" value="Galactose-binding domain-like"/>
    <property type="match status" value="1"/>
</dbReference>
<dbReference type="InterPro" id="IPR008979">
    <property type="entry name" value="Galactose-bd-like_sf"/>
</dbReference>
<evidence type="ECO:0000259" key="4">
    <source>
        <dbReference type="Pfam" id="PF00703"/>
    </source>
</evidence>
<dbReference type="GO" id="GO:0005975">
    <property type="term" value="P:carbohydrate metabolic process"/>
    <property type="evidence" value="ECO:0007669"/>
    <property type="project" value="InterPro"/>
</dbReference>
<dbReference type="InterPro" id="IPR006103">
    <property type="entry name" value="Glyco_hydro_2_cat"/>
</dbReference>
<dbReference type="InterPro" id="IPR006101">
    <property type="entry name" value="Glyco_hydro_2"/>
</dbReference>
<dbReference type="AlphaFoldDB" id="A0A7W9B3R8"/>
<evidence type="ECO:0000313" key="8">
    <source>
        <dbReference type="EMBL" id="MBB5705744.1"/>
    </source>
</evidence>
<dbReference type="InterPro" id="IPR013783">
    <property type="entry name" value="Ig-like_fold"/>
</dbReference>
<dbReference type="InterPro" id="IPR021720">
    <property type="entry name" value="Malectin_dom"/>
</dbReference>
<dbReference type="Gene3D" id="2.60.40.10">
    <property type="entry name" value="Immunoglobulins"/>
    <property type="match status" value="2"/>
</dbReference>
<accession>A0A7W9B3R8</accession>
<evidence type="ECO:0000259" key="7">
    <source>
        <dbReference type="Pfam" id="PF22666"/>
    </source>
</evidence>
<evidence type="ECO:0000259" key="5">
    <source>
        <dbReference type="Pfam" id="PF02836"/>
    </source>
</evidence>
<dbReference type="Proteomes" id="UP000537161">
    <property type="component" value="Unassembled WGS sequence"/>
</dbReference>
<reference evidence="8 9" key="1">
    <citation type="submission" date="2020-08" db="EMBL/GenBank/DDBJ databases">
        <title>Genomic Encyclopedia of Type Strains, Phase IV (KMG-IV): sequencing the most valuable type-strain genomes for metagenomic binning, comparative biology and taxonomic classification.</title>
        <authorList>
            <person name="Goeker M."/>
        </authorList>
    </citation>
    <scope>NUCLEOTIDE SEQUENCE [LARGE SCALE GENOMIC DNA]</scope>
    <source>
        <strain evidence="8 9">DSM 27163</strain>
    </source>
</reference>
<evidence type="ECO:0000256" key="1">
    <source>
        <dbReference type="ARBA" id="ARBA00007401"/>
    </source>
</evidence>
<organism evidence="8 9">
    <name type="scientific">Sphingopyxis panaciterrulae</name>
    <dbReference type="NCBI Taxonomy" id="462372"/>
    <lineage>
        <taxon>Bacteria</taxon>
        <taxon>Pseudomonadati</taxon>
        <taxon>Pseudomonadota</taxon>
        <taxon>Alphaproteobacteria</taxon>
        <taxon>Sphingomonadales</taxon>
        <taxon>Sphingomonadaceae</taxon>
        <taxon>Sphingopyxis</taxon>
    </lineage>
</organism>
<dbReference type="PANTHER" id="PTHR42732:SF1">
    <property type="entry name" value="BETA-MANNOSIDASE"/>
    <property type="match status" value="1"/>
</dbReference>
<protein>
    <submittedName>
        <fullName evidence="8">Beta-galactosidase</fullName>
        <ecNumber evidence="8">3.2.1.23</ecNumber>
    </submittedName>
</protein>
<name>A0A7W9B3R8_9SPHN</name>
<evidence type="ECO:0000313" key="9">
    <source>
        <dbReference type="Proteomes" id="UP000537161"/>
    </source>
</evidence>